<keyword evidence="1" id="KW-0808">Transferase</keyword>
<comment type="caution">
    <text evidence="4">The sequence shown here is derived from an EMBL/GenBank/DDBJ whole genome shotgun (WGS) entry which is preliminary data.</text>
</comment>
<dbReference type="PANTHER" id="PTHR10584">
    <property type="entry name" value="SUGAR KINASE"/>
    <property type="match status" value="1"/>
</dbReference>
<evidence type="ECO:0000256" key="1">
    <source>
        <dbReference type="ARBA" id="ARBA00022679"/>
    </source>
</evidence>
<dbReference type="Pfam" id="PF00294">
    <property type="entry name" value="PfkB"/>
    <property type="match status" value="1"/>
</dbReference>
<protein>
    <recommendedName>
        <fullName evidence="3">Carbohydrate kinase PfkB domain-containing protein</fullName>
    </recommendedName>
</protein>
<dbReference type="GO" id="GO:0016301">
    <property type="term" value="F:kinase activity"/>
    <property type="evidence" value="ECO:0007669"/>
    <property type="project" value="UniProtKB-KW"/>
</dbReference>
<dbReference type="GO" id="GO:0005829">
    <property type="term" value="C:cytosol"/>
    <property type="evidence" value="ECO:0007669"/>
    <property type="project" value="TreeGrafter"/>
</dbReference>
<evidence type="ECO:0000256" key="2">
    <source>
        <dbReference type="ARBA" id="ARBA00022777"/>
    </source>
</evidence>
<dbReference type="EMBL" id="QZKI01000004">
    <property type="protein sequence ID" value="RJP75368.1"/>
    <property type="molecule type" value="Genomic_DNA"/>
</dbReference>
<accession>A0A419F9Z2</accession>
<proteinExistence type="predicted"/>
<gene>
    <name evidence="4" type="ORF">C4532_00535</name>
</gene>
<evidence type="ECO:0000313" key="5">
    <source>
        <dbReference type="Proteomes" id="UP000285961"/>
    </source>
</evidence>
<dbReference type="PROSITE" id="PS00584">
    <property type="entry name" value="PFKB_KINASES_2"/>
    <property type="match status" value="1"/>
</dbReference>
<sequence>MEALVSVPDFLAVGHLCCDLVNGRRILGGSASYASLTARGLSRHTGIVTSVSRDFPFLDVFKGIEIRNIDSTTTTTFHNMYRNGVREQIVSGVATSISSTHIPPRWTDADIVYLCPIADEVMPDVIESFPRSLVGIGVQGWLREWDERGRVRRKEWKNAREVVRHADAVVYSELDLDEPYAFASELALFAPIVIVTQASRGAELFLKDRRVHVPAYRTEEVDPTGAGDVFAAAFLVRFKECDDPIEAAQFACCAASFVCEKEGTSGIPTLEQVLERKKRYDELRRQS</sequence>
<keyword evidence="2" id="KW-0418">Kinase</keyword>
<reference evidence="4 5" key="1">
    <citation type="journal article" date="2017" name="ISME J.">
        <title>Energy and carbon metabolisms in a deep terrestrial subsurface fluid microbial community.</title>
        <authorList>
            <person name="Momper L."/>
            <person name="Jungbluth S.P."/>
            <person name="Lee M.D."/>
            <person name="Amend J.P."/>
        </authorList>
    </citation>
    <scope>NUCLEOTIDE SEQUENCE [LARGE SCALE GENOMIC DNA]</scope>
    <source>
        <strain evidence="4">SURF_17</strain>
    </source>
</reference>
<dbReference type="InterPro" id="IPR011611">
    <property type="entry name" value="PfkB_dom"/>
</dbReference>
<evidence type="ECO:0000313" key="4">
    <source>
        <dbReference type="EMBL" id="RJP75368.1"/>
    </source>
</evidence>
<organism evidence="4 5">
    <name type="scientific">Candidatus Abyssobacteria bacterium SURF_17</name>
    <dbReference type="NCBI Taxonomy" id="2093361"/>
    <lineage>
        <taxon>Bacteria</taxon>
        <taxon>Pseudomonadati</taxon>
        <taxon>Candidatus Hydrogenedentota</taxon>
        <taxon>Candidatus Abyssobacteria</taxon>
    </lineage>
</organism>
<dbReference type="Gene3D" id="3.40.1190.20">
    <property type="match status" value="1"/>
</dbReference>
<dbReference type="AlphaFoldDB" id="A0A419F9Z2"/>
<dbReference type="Proteomes" id="UP000285961">
    <property type="component" value="Unassembled WGS sequence"/>
</dbReference>
<feature type="domain" description="Carbohydrate kinase PfkB" evidence="3">
    <location>
        <begin position="188"/>
        <end position="266"/>
    </location>
</feature>
<dbReference type="InterPro" id="IPR002173">
    <property type="entry name" value="Carboh/pur_kinase_PfkB_CS"/>
</dbReference>
<evidence type="ECO:0000259" key="3">
    <source>
        <dbReference type="Pfam" id="PF00294"/>
    </source>
</evidence>
<dbReference type="SUPFAM" id="SSF53613">
    <property type="entry name" value="Ribokinase-like"/>
    <property type="match status" value="1"/>
</dbReference>
<name>A0A419F9Z2_9BACT</name>
<dbReference type="InterPro" id="IPR029056">
    <property type="entry name" value="Ribokinase-like"/>
</dbReference>
<dbReference type="PANTHER" id="PTHR10584:SF166">
    <property type="entry name" value="RIBOKINASE"/>
    <property type="match status" value="1"/>
</dbReference>